<dbReference type="InterPro" id="IPR020841">
    <property type="entry name" value="PKS_Beta-ketoAc_synthase_dom"/>
</dbReference>
<dbReference type="PANTHER" id="PTHR43775">
    <property type="entry name" value="FATTY ACID SYNTHASE"/>
    <property type="match status" value="1"/>
</dbReference>
<evidence type="ECO:0000256" key="10">
    <source>
        <dbReference type="SAM" id="MobiDB-lite"/>
    </source>
</evidence>
<protein>
    <submittedName>
        <fullName evidence="14">Type I polyketide synthase</fullName>
    </submittedName>
</protein>
<dbReference type="SUPFAM" id="SSF47336">
    <property type="entry name" value="ACP-like"/>
    <property type="match status" value="2"/>
</dbReference>
<keyword evidence="7" id="KW-0511">Multifunctional enzyme</keyword>
<evidence type="ECO:0000256" key="4">
    <source>
        <dbReference type="ARBA" id="ARBA00022553"/>
    </source>
</evidence>
<dbReference type="InterPro" id="IPR009081">
    <property type="entry name" value="PP-bd_ACP"/>
</dbReference>
<dbReference type="InterPro" id="IPR016039">
    <property type="entry name" value="Thiolase-like"/>
</dbReference>
<dbReference type="InterPro" id="IPR042104">
    <property type="entry name" value="PKS_dehydratase_sf"/>
</dbReference>
<accession>A0ABW0AMC6</accession>
<dbReference type="SUPFAM" id="SSF101173">
    <property type="entry name" value="Docking domain B of the erythromycin polyketide synthase (DEBS)"/>
    <property type="match status" value="1"/>
</dbReference>
<feature type="region of interest" description="N-terminal hotdog fold" evidence="9">
    <location>
        <begin position="919"/>
        <end position="1048"/>
    </location>
</feature>
<dbReference type="PROSITE" id="PS00606">
    <property type="entry name" value="KS3_1"/>
    <property type="match status" value="2"/>
</dbReference>
<dbReference type="SMART" id="SM01294">
    <property type="entry name" value="PKS_PP_betabranch"/>
    <property type="match status" value="1"/>
</dbReference>
<dbReference type="PROSITE" id="PS52019">
    <property type="entry name" value="PKS_MFAS_DH"/>
    <property type="match status" value="2"/>
</dbReference>
<dbReference type="RefSeq" id="WP_344478574.1">
    <property type="nucleotide sequence ID" value="NZ_JBHSKP010000012.1"/>
</dbReference>
<dbReference type="InterPro" id="IPR014043">
    <property type="entry name" value="Acyl_transferase_dom"/>
</dbReference>
<dbReference type="InterPro" id="IPR013968">
    <property type="entry name" value="PKS_KR"/>
</dbReference>
<dbReference type="SMART" id="SM00822">
    <property type="entry name" value="PKS_KR"/>
    <property type="match status" value="2"/>
</dbReference>
<feature type="compositionally biased region" description="Low complexity" evidence="10">
    <location>
        <begin position="466"/>
        <end position="479"/>
    </location>
</feature>
<dbReference type="Pfam" id="PF00698">
    <property type="entry name" value="Acyl_transf_1"/>
    <property type="match status" value="2"/>
</dbReference>
<feature type="active site" description="Proton acceptor; for dehydratase activity" evidence="9">
    <location>
        <position position="951"/>
    </location>
</feature>
<evidence type="ECO:0000256" key="2">
    <source>
        <dbReference type="ARBA" id="ARBA00004792"/>
    </source>
</evidence>
<keyword evidence="8" id="KW-0012">Acyltransferase</keyword>
<keyword evidence="6" id="KW-0045">Antibiotic biosynthesis</keyword>
<dbReference type="InterPro" id="IPR014031">
    <property type="entry name" value="Ketoacyl_synth_C"/>
</dbReference>
<evidence type="ECO:0000313" key="15">
    <source>
        <dbReference type="Proteomes" id="UP001596160"/>
    </source>
</evidence>
<feature type="active site" description="Proton acceptor; for dehydratase activity" evidence="9">
    <location>
        <position position="2684"/>
    </location>
</feature>
<dbReference type="Pfam" id="PF22953">
    <property type="entry name" value="SpnB_Rossmann"/>
    <property type="match status" value="2"/>
</dbReference>
<dbReference type="InterPro" id="IPR018201">
    <property type="entry name" value="Ketoacyl_synth_AS"/>
</dbReference>
<dbReference type="EMBL" id="JBHSKP010000012">
    <property type="protein sequence ID" value="MFC5153868.1"/>
    <property type="molecule type" value="Genomic_DNA"/>
</dbReference>
<keyword evidence="4" id="KW-0597">Phosphoprotein</keyword>
<dbReference type="SMART" id="SM00827">
    <property type="entry name" value="PKS_AT"/>
    <property type="match status" value="2"/>
</dbReference>
<gene>
    <name evidence="14" type="ORF">ACFPRH_19220</name>
</gene>
<dbReference type="Gene3D" id="3.40.47.10">
    <property type="match status" value="2"/>
</dbReference>
<dbReference type="InterPro" id="IPR036291">
    <property type="entry name" value="NAD(P)-bd_dom_sf"/>
</dbReference>
<feature type="region of interest" description="Disordered" evidence="10">
    <location>
        <begin position="466"/>
        <end position="488"/>
    </location>
</feature>
<dbReference type="InterPro" id="IPR032821">
    <property type="entry name" value="PKS_assoc"/>
</dbReference>
<dbReference type="SUPFAM" id="SSF52151">
    <property type="entry name" value="FabD/lysophospholipase-like"/>
    <property type="match status" value="2"/>
</dbReference>
<dbReference type="Proteomes" id="UP001596160">
    <property type="component" value="Unassembled WGS sequence"/>
</dbReference>
<dbReference type="InterPro" id="IPR057326">
    <property type="entry name" value="KR_dom"/>
</dbReference>
<dbReference type="Pfam" id="PF08990">
    <property type="entry name" value="Docking"/>
    <property type="match status" value="1"/>
</dbReference>
<evidence type="ECO:0000313" key="14">
    <source>
        <dbReference type="EMBL" id="MFC5153868.1"/>
    </source>
</evidence>
<dbReference type="PANTHER" id="PTHR43775:SF51">
    <property type="entry name" value="INACTIVE PHENOLPHTHIOCEROL SYNTHESIS POLYKETIDE SYNTHASE TYPE I PKS1-RELATED"/>
    <property type="match status" value="1"/>
</dbReference>
<dbReference type="InterPro" id="IPR020806">
    <property type="entry name" value="PKS_PP-bd"/>
</dbReference>
<sequence>MTTEASKSPNEHKLRDYLGRVIAELHTTRRRLREAESQEHEPMAIVSVACALPGGVRSPEDLWRLLSSGTDAVTPFPGDRGWDVSPLVGAEGVAAPEAAQGGFLHDAGMFDPAFFGINPREALAMDPQQRLVLESVWEAMERAGIHPETLRGSRAGVFIGASGQGYGINMQAGMAGTEGYQLTGSATAVLSGRIAYTLGLRGPAVSVDTACSSSLTALHLAAQAIRAGDCSMAFAGGVTVMPHPVAFHEFNRQGGLASDGRCKAFSADADGTGWGEGVGVLLIERLSDARRNGHPVLAVIRGSAINQDGASNGLTAPSGPAQERVIRAALDDARLTPDQVDAVEAHGTGTTLGDPIEAQALLATYGRDRDRPLWLGSLKSNIGHTQSAAGAAGVIKMVLAMHHGVLPRTLHADVPTPHVDWSSGRIELLTGEQPWEPGAHPRRAAVSSFGISGTNAHLILEEAPAEAPAEGPATRRPAPGTLPLPVSGRSAPALRAQAERLRTFLDDGTGKAAELVDLAHSLGATRQSHEHRGVVLATDPANARAGLRTLEEGRTGPDVLTGAVRPGLTAFLFTGQGAQHVGMARELYETFPVFADAFDTVCQKVGGDRPLKEIVFEDGAALDRTVHTQPALFAVEVALFRLAESWGLRPDVLAGHSIGELAAAHVAGILSLDDACRLVAARGRLMEELPEGGAMLAVEAAEGEIELPDGVDLAAVNGPSSLTVSGDAGAIGALEERLRAQGRKVKRLVVSHAFHSYLMEPMLDEFAAIARDLTYHPPVIPIVSTAGLDGDPATWEHWVGQVRSTVRFADAAGELARQGVTRYVEVGPDGVLSALVGAEDDTAVAVPLQRDGRDQTDTLLRAVARLHVAGLDPDWAAVLEPWSPRRVDLPTYAFRRQHYWPALSSPADLGAVGLSGAGHPLLGALVSVAGDGGLVLTGRLSRTTHPWLNDHRVLGAVLVPGTALVDLALHAGGRVGCAVVDELTLGTPLELPEAGGLRIQAEVGAPLADGSREIALYTRPDGADGTEGTDGGWVRHATGVLAPARPTAGESLAEWPPRDAQPVVLDDFYAAAATAGLDYGPVFQGLRAAWRAADGVVYADVALPVVADGADSPDAGGFDLHPALFDAALHCAALSGPSRDDPAVRVPFSWSGVTLHAKGATALRVRLTPAGTDAVSLEFADPAGRPVASVESLVLRPATPTDGRIPSDTLFRVEWAALPASGPATPWTVVTGARGLAALAEPPALVAVHADADTDPEDSDGPVTLDGPAAVRRAAHRALEYVRTWLADERFAASRLVLLTRGAVPAGDTPVDPAAAAVWGLVRSAQTEHPGRFVLLDLDPSDGGTPVTGLADTDEPQLALREGRLSAPRLVRAVVPPAAPSPPEAHGTVLVTGGTGVLGGRVARHLAAEHGVRDLLLVSRRGPEAPGADELIAELASLGARARALACDVADREALAGILAAVPADRPLTGVVHAAGIVDDGVVTSLTPDRLDAVLDAKAASALHLDDLVGDVSLFVLFSSASATFGSAGQAGYAAANAVLDAVARRRPGAVSVGWGLWAEASGISAGLDETGRARIRRVGSALATAEALAVLDAVRTGDTPHLVALRLNLTELREAADRDPAAVAPLLRGLVTRRVLPEAARAVRGAASPLGERLAGLGEAERVELLTELVRSEAAGVLGHSGAESIEDHKPFKDLGFDSLTAVELRNRLGAVTGLRLSAALVFDHPSPQALVAHLLPRLIGADTATRARANRAVGADEPIAIVAMSCRYPGGVNSPEDLWNLVAAGSDAIGPFPDNRGWDTAALYDPDPDAVGKSYVLQGGFVHDADRFDPVPFGISPREALAMDPQQRLMLEASWEVFERAGIDPSSLRGSSTGVFAGLMYHDYGATMTVLPEGVEGYIGTGTSGSVLAGRVSYTFGLEGPAMTVDTACSSSLVTLHLACQALRNGECDMAVAGGVTVLSTPGVFIDFSRQRGLASDGRCRSFSADADGTGWSEGVGVLLVERLSDAVRNGHEVLAVVRGSAVNQDGASNGLTAPHGPSQERVIGTALAAAGLEPHQVDVVEAHGTGTTLGDPIEAQALLNAYGQDRPEGRPLWLGSLKSNIGHTQAAAGAGGVIKMVQALRHGVMPRTLHADVRTPHVDWSSGAVELLTEAREWPGGSRPRRAGVSSFGVSGTNAHVVLEEYRAPQPAVAPVTGSVPARPALPVLPWILSGKSTAALQESAARLAAVADDADPGDAAWRLATGRAVLEHRAVVLGPDRAGALRALAEGVPHPGVVRGVARSRVSPVFVFPGHGAQWAGMGAELLEREPVFAEAMAECHRALEPFTDFSLLDVVRDGAGLERAEVEQPVLWAVMVSLARLWASAGVVPAAVVGHSLGEIAAAVVAGGLSLEDGARVAALRARVIAEELVGRGGMASLALPAPAAEELASRWPGLSVAAVNGPGSTVVSGDVADVEGLLAHCATAGIRARRVAIDYASHGVQVERVRERLLKVLDSVSPVSSAVPFHSSVTGERKDTAGLDADYWYDNLRNAVRFGDATDALLAEGRTVFLEVSAHPVLTVGVQESMEAAGRAGAALGTLRRGEGGQRRWTTALAEAHAHGVPVDWRTVLEDRTGSAVQLPTYPFQRERFWPESRALPADVSAMGLDRADHPMLGAAVPVAGTDGVLLTGRIAADTHPWIADHVLLGTVLLPGTALVELALRAGASAGCPHLDDLALEAPLTLPEGRAVVLQVVVADSTPTESTRTLTVYSRTEGDDGAWTRNARGTVRAADPAGYVPEPVPWPPADAEPVDLTGFYEPAADSGYGYGPAFRGLRSVWRRDDEVFAEVTLPQEARAGVEGFGLHPALFDAALHAIGAGGLLPGAGGVRIPFAWQGVTAHTAGSTELRVRLSRSAERESVRLEAVTTTGAPVVHVESLELRPVSAAQLTSANGPGDALFTTDWTSAAPGPFPASWAVVGGDILGAADHLAEEDFAVEWHADTAALIEYADAGMNVPEVVLLSGAGTPDDEDAEAVHRRVAEVLESAQTLLADRRFDESRIVLLTCGSVAVRDGEDITDLPGAAARGLLRSAHSEHPGRFVLVDTDGDLTGLAEALVPDEPETALRGGSPLVPRLVRARPAGEPALPAGTVLVTGGTGGLGGLVARHLAAAHGVTELLLLSRSGPNAPGAADLTADLAALGARAEIVACDTADEKRLAEVLTGRRIATVVHAAGVLDDGVFSSMTPQRVAAVLRPKTDAALHLSRLAGAELFVFFSSTTATFGAPGQANYAAANAALDALATRIRTRGRDALSIGWGMWATGTGMTGHLSAAEREDAAGGGTALSDEDGLTLLDAALTAGRSHLVAARLDLTALRAHAHSVPVPALLRALVPPPIRRTAEGERPDTASLSARLAPLDPSERRQVVLDLVRGHAAAVLGHASAEAVHPELGFTDLGFSSLSAIEIRNQLSAVTGLRLPTTLVFDHPNAARLADHLLEQLVVESAATGPAALLADLDRLDAALAETSPGDENRGRLVSRLHALLARHDTADDSGLVTAAGNLDTADDENLFAFIDNELGA</sequence>
<dbReference type="CDD" id="cd08956">
    <property type="entry name" value="KR_3_FAS_SDR_x"/>
    <property type="match status" value="2"/>
</dbReference>
<dbReference type="CDD" id="cd00833">
    <property type="entry name" value="PKS"/>
    <property type="match status" value="2"/>
</dbReference>
<feature type="domain" description="Ketosynthase family 3 (KS3)" evidence="12">
    <location>
        <begin position="40"/>
        <end position="462"/>
    </location>
</feature>
<keyword evidence="3" id="KW-0596">Phosphopantetheine</keyword>
<name>A0ABW0AMC6_9ACTN</name>
<evidence type="ECO:0000259" key="11">
    <source>
        <dbReference type="PROSITE" id="PS50075"/>
    </source>
</evidence>
<dbReference type="Pfam" id="PF02801">
    <property type="entry name" value="Ketoacyl-synt_C"/>
    <property type="match status" value="2"/>
</dbReference>
<dbReference type="Pfam" id="PF21089">
    <property type="entry name" value="PKS_DH_N"/>
    <property type="match status" value="2"/>
</dbReference>
<dbReference type="InterPro" id="IPR006162">
    <property type="entry name" value="Ppantetheine_attach_site"/>
</dbReference>
<dbReference type="InterPro" id="IPR001227">
    <property type="entry name" value="Ac_transferase_dom_sf"/>
</dbReference>
<feature type="domain" description="PKS/mFAS DH" evidence="13">
    <location>
        <begin position="919"/>
        <end position="1204"/>
    </location>
</feature>
<evidence type="ECO:0000256" key="5">
    <source>
        <dbReference type="ARBA" id="ARBA00022679"/>
    </source>
</evidence>
<keyword evidence="5" id="KW-0808">Transferase</keyword>
<comment type="caution">
    <text evidence="14">The sequence shown here is derived from an EMBL/GenBank/DDBJ whole genome shotgun (WGS) entry which is preliminary data.</text>
</comment>
<dbReference type="InterPro" id="IPR036299">
    <property type="entry name" value="Polyketide_synth_docking_sf"/>
</dbReference>
<evidence type="ECO:0000259" key="12">
    <source>
        <dbReference type="PROSITE" id="PS52004"/>
    </source>
</evidence>
<dbReference type="Pfam" id="PF08659">
    <property type="entry name" value="KR"/>
    <property type="match status" value="2"/>
</dbReference>
<evidence type="ECO:0000256" key="7">
    <source>
        <dbReference type="ARBA" id="ARBA00023268"/>
    </source>
</evidence>
<comment type="pathway">
    <text evidence="2">Antibiotic biosynthesis.</text>
</comment>
<dbReference type="PROSITE" id="PS00012">
    <property type="entry name" value="PHOSPHOPANTETHEINE"/>
    <property type="match status" value="2"/>
</dbReference>
<dbReference type="InterPro" id="IPR016036">
    <property type="entry name" value="Malonyl_transacylase_ACP-bd"/>
</dbReference>
<feature type="region of interest" description="C-terminal hotdog fold" evidence="9">
    <location>
        <begin position="2789"/>
        <end position="2929"/>
    </location>
</feature>
<dbReference type="Gene3D" id="3.40.366.10">
    <property type="entry name" value="Malonyl-Coenzyme A Acyl Carrier Protein, domain 2"/>
    <property type="match status" value="2"/>
</dbReference>
<dbReference type="Pfam" id="PF00109">
    <property type="entry name" value="ketoacyl-synt"/>
    <property type="match status" value="2"/>
</dbReference>
<dbReference type="InterPro" id="IPR014030">
    <property type="entry name" value="Ketoacyl_synth_N"/>
</dbReference>
<feature type="region of interest" description="C-terminal hotdog fold" evidence="9">
    <location>
        <begin position="1060"/>
        <end position="1204"/>
    </location>
</feature>
<dbReference type="Gene3D" id="3.30.70.3290">
    <property type="match status" value="2"/>
</dbReference>
<dbReference type="Gene3D" id="3.40.50.720">
    <property type="entry name" value="NAD(P)-binding Rossmann-like Domain"/>
    <property type="match status" value="2"/>
</dbReference>
<evidence type="ECO:0000256" key="1">
    <source>
        <dbReference type="ARBA" id="ARBA00001957"/>
    </source>
</evidence>
<evidence type="ECO:0000259" key="13">
    <source>
        <dbReference type="PROSITE" id="PS52019"/>
    </source>
</evidence>
<feature type="active site" description="Proton donor; for dehydratase activity" evidence="9">
    <location>
        <position position="1126"/>
    </location>
</feature>
<dbReference type="PROSITE" id="PS50075">
    <property type="entry name" value="CARRIER"/>
    <property type="match status" value="2"/>
</dbReference>
<feature type="domain" description="Carrier" evidence="11">
    <location>
        <begin position="3402"/>
        <end position="3477"/>
    </location>
</feature>
<dbReference type="PROSITE" id="PS52004">
    <property type="entry name" value="KS3_2"/>
    <property type="match status" value="2"/>
</dbReference>
<feature type="region of interest" description="N-terminal hotdog fold" evidence="9">
    <location>
        <begin position="2652"/>
        <end position="2776"/>
    </location>
</feature>
<dbReference type="Gene3D" id="3.10.129.110">
    <property type="entry name" value="Polyketide synthase dehydratase"/>
    <property type="match status" value="2"/>
</dbReference>
<dbReference type="InterPro" id="IPR049552">
    <property type="entry name" value="PKS_DH_N"/>
</dbReference>
<dbReference type="Gene3D" id="1.10.1200.10">
    <property type="entry name" value="ACP-like"/>
    <property type="match status" value="2"/>
</dbReference>
<evidence type="ECO:0000256" key="8">
    <source>
        <dbReference type="ARBA" id="ARBA00023315"/>
    </source>
</evidence>
<evidence type="ECO:0000256" key="3">
    <source>
        <dbReference type="ARBA" id="ARBA00022450"/>
    </source>
</evidence>
<feature type="active site" description="Proton donor; for dehydratase activity" evidence="9">
    <location>
        <position position="2850"/>
    </location>
</feature>
<organism evidence="14 15">
    <name type="scientific">Streptomyces amakusaensis</name>
    <dbReference type="NCBI Taxonomy" id="67271"/>
    <lineage>
        <taxon>Bacteria</taxon>
        <taxon>Bacillati</taxon>
        <taxon>Actinomycetota</taxon>
        <taxon>Actinomycetes</taxon>
        <taxon>Kitasatosporales</taxon>
        <taxon>Streptomycetaceae</taxon>
        <taxon>Streptomyces</taxon>
    </lineage>
</organism>
<feature type="domain" description="Ketosynthase family 3 (KS3)" evidence="12">
    <location>
        <begin position="1758"/>
        <end position="2184"/>
    </location>
</feature>
<dbReference type="InterPro" id="IPR049551">
    <property type="entry name" value="PKS_DH_C"/>
</dbReference>
<dbReference type="InterPro" id="IPR055123">
    <property type="entry name" value="SpnB-like_Rossmann"/>
</dbReference>
<proteinExistence type="predicted"/>
<comment type="cofactor">
    <cofactor evidence="1">
        <name>pantetheine 4'-phosphate</name>
        <dbReference type="ChEBI" id="CHEBI:47942"/>
    </cofactor>
</comment>
<dbReference type="SUPFAM" id="SSF53901">
    <property type="entry name" value="Thiolase-like"/>
    <property type="match status" value="2"/>
</dbReference>
<dbReference type="InterPro" id="IPR049900">
    <property type="entry name" value="PKS_mFAS_DH"/>
</dbReference>
<dbReference type="Pfam" id="PF00550">
    <property type="entry name" value="PP-binding"/>
    <property type="match status" value="2"/>
</dbReference>
<evidence type="ECO:0000256" key="9">
    <source>
        <dbReference type="PROSITE-ProRule" id="PRU01363"/>
    </source>
</evidence>
<keyword evidence="15" id="KW-1185">Reference proteome</keyword>
<dbReference type="Pfam" id="PF16197">
    <property type="entry name" value="KAsynt_C_assoc"/>
    <property type="match status" value="2"/>
</dbReference>
<dbReference type="InterPro" id="IPR020807">
    <property type="entry name" value="PKS_DH"/>
</dbReference>
<feature type="domain" description="Carrier" evidence="11">
    <location>
        <begin position="1665"/>
        <end position="1740"/>
    </location>
</feature>
<dbReference type="SMART" id="SM00823">
    <property type="entry name" value="PKS_PP"/>
    <property type="match status" value="2"/>
</dbReference>
<dbReference type="Pfam" id="PF14765">
    <property type="entry name" value="PS-DH"/>
    <property type="match status" value="2"/>
</dbReference>
<dbReference type="SUPFAM" id="SSF51735">
    <property type="entry name" value="NAD(P)-binding Rossmann-fold domains"/>
    <property type="match status" value="4"/>
</dbReference>
<evidence type="ECO:0000256" key="6">
    <source>
        <dbReference type="ARBA" id="ARBA00023194"/>
    </source>
</evidence>
<dbReference type="SMART" id="SM00825">
    <property type="entry name" value="PKS_KS"/>
    <property type="match status" value="2"/>
</dbReference>
<dbReference type="SUPFAM" id="SSF55048">
    <property type="entry name" value="Probable ACP-binding domain of malonyl-CoA ACP transacylase"/>
    <property type="match status" value="2"/>
</dbReference>
<dbReference type="InterPro" id="IPR050091">
    <property type="entry name" value="PKS_NRPS_Biosynth_Enz"/>
</dbReference>
<dbReference type="SMART" id="SM00826">
    <property type="entry name" value="PKS_DH"/>
    <property type="match status" value="2"/>
</dbReference>
<dbReference type="InterPro" id="IPR015083">
    <property type="entry name" value="NorB/c/GfsB-D-like_docking"/>
</dbReference>
<dbReference type="InterPro" id="IPR016035">
    <property type="entry name" value="Acyl_Trfase/lysoPLipase"/>
</dbReference>
<dbReference type="InterPro" id="IPR036736">
    <property type="entry name" value="ACP-like_sf"/>
</dbReference>
<reference evidence="15" key="1">
    <citation type="journal article" date="2019" name="Int. J. Syst. Evol. Microbiol.">
        <title>The Global Catalogue of Microorganisms (GCM) 10K type strain sequencing project: providing services to taxonomists for standard genome sequencing and annotation.</title>
        <authorList>
            <consortium name="The Broad Institute Genomics Platform"/>
            <consortium name="The Broad Institute Genome Sequencing Center for Infectious Disease"/>
            <person name="Wu L."/>
            <person name="Ma J."/>
        </authorList>
    </citation>
    <scope>NUCLEOTIDE SEQUENCE [LARGE SCALE GENOMIC DNA]</scope>
    <source>
        <strain evidence="15">PCU 266</strain>
    </source>
</reference>
<feature type="domain" description="PKS/mFAS DH" evidence="13">
    <location>
        <begin position="2652"/>
        <end position="2929"/>
    </location>
</feature>